<dbReference type="AlphaFoldDB" id="A0A194QXF4"/>
<dbReference type="GO" id="GO:0008270">
    <property type="term" value="F:zinc ion binding"/>
    <property type="evidence" value="ECO:0007669"/>
    <property type="project" value="InterPro"/>
</dbReference>
<dbReference type="InterPro" id="IPR052585">
    <property type="entry name" value="Lipid_raft_assoc_Zn_ADH"/>
</dbReference>
<evidence type="ECO:0000313" key="4">
    <source>
        <dbReference type="Proteomes" id="UP000053240"/>
    </source>
</evidence>
<dbReference type="InterPro" id="IPR020843">
    <property type="entry name" value="ER"/>
</dbReference>
<evidence type="ECO:0000256" key="1">
    <source>
        <dbReference type="ARBA" id="ARBA00010371"/>
    </source>
</evidence>
<feature type="domain" description="Enoyl reductase (ER)" evidence="2">
    <location>
        <begin position="31"/>
        <end position="348"/>
    </location>
</feature>
<organism evidence="3 4">
    <name type="scientific">Papilio machaon</name>
    <name type="common">Old World swallowtail butterfly</name>
    <dbReference type="NCBI Taxonomy" id="76193"/>
    <lineage>
        <taxon>Eukaryota</taxon>
        <taxon>Metazoa</taxon>
        <taxon>Ecdysozoa</taxon>
        <taxon>Arthropoda</taxon>
        <taxon>Hexapoda</taxon>
        <taxon>Insecta</taxon>
        <taxon>Pterygota</taxon>
        <taxon>Neoptera</taxon>
        <taxon>Endopterygota</taxon>
        <taxon>Lepidoptera</taxon>
        <taxon>Glossata</taxon>
        <taxon>Ditrysia</taxon>
        <taxon>Papilionoidea</taxon>
        <taxon>Papilionidae</taxon>
        <taxon>Papilioninae</taxon>
        <taxon>Papilio</taxon>
    </lineage>
</organism>
<dbReference type="SUPFAM" id="SSF50129">
    <property type="entry name" value="GroES-like"/>
    <property type="match status" value="1"/>
</dbReference>
<dbReference type="Gene3D" id="3.40.50.720">
    <property type="entry name" value="NAD(P)-binding Rossmann-like Domain"/>
    <property type="match status" value="1"/>
</dbReference>
<dbReference type="InterPro" id="IPR014182">
    <property type="entry name" value="ADH_Zn_typ-1"/>
</dbReference>
<dbReference type="Proteomes" id="UP000053240">
    <property type="component" value="Unassembled WGS sequence"/>
</dbReference>
<sequence>MTKIFPTVSGKFQPTMKAVGLYQYLPISDENSLIDLELKLPKVEKNEVLVEVKAISVNPIDTKIRAPKPYIETFPRILGWEGSGTVVATGKAVNIFKLEDDVYFTGDLRKNGSNAQYVALDQIFIGPKPKNLTFEQAAAMPFTTVTAFEALYDRLLVTHKDKGKSLLIINSGGGVGSVATQLAANLKLKVIGTASRRETEEFSRKNGAQIVLNHTKDLLPQLKAKGFGNGVDYILVNNNPYPYWDVMIQAIKPKGKICLIVNNSGLVDIKPLKDKKVVLVSEMMTTNMNYDTKDKGRHHEILKVASKMFDNGTLRPTVTKTLSPINAATLREAHRLIEERRLVGKLVLSGF</sequence>
<dbReference type="GO" id="GO:0016491">
    <property type="term" value="F:oxidoreductase activity"/>
    <property type="evidence" value="ECO:0007669"/>
    <property type="project" value="InterPro"/>
</dbReference>
<dbReference type="Pfam" id="PF08240">
    <property type="entry name" value="ADH_N"/>
    <property type="match status" value="1"/>
</dbReference>
<dbReference type="CDD" id="cd08252">
    <property type="entry name" value="AL_MDR"/>
    <property type="match status" value="1"/>
</dbReference>
<comment type="similarity">
    <text evidence="1">Belongs to the zinc-containing alcohol dehydrogenase family. Quinone oxidoreductase subfamily.</text>
</comment>
<reference evidence="3 4" key="1">
    <citation type="journal article" date="2015" name="Nat. Commun.">
        <title>Outbred genome sequencing and CRISPR/Cas9 gene editing in butterflies.</title>
        <authorList>
            <person name="Li X."/>
            <person name="Fan D."/>
            <person name="Zhang W."/>
            <person name="Liu G."/>
            <person name="Zhang L."/>
            <person name="Zhao L."/>
            <person name="Fang X."/>
            <person name="Chen L."/>
            <person name="Dong Y."/>
            <person name="Chen Y."/>
            <person name="Ding Y."/>
            <person name="Zhao R."/>
            <person name="Feng M."/>
            <person name="Zhu Y."/>
            <person name="Feng Y."/>
            <person name="Jiang X."/>
            <person name="Zhu D."/>
            <person name="Xiang H."/>
            <person name="Feng X."/>
            <person name="Li S."/>
            <person name="Wang J."/>
            <person name="Zhang G."/>
            <person name="Kronforst M.R."/>
            <person name="Wang W."/>
        </authorList>
    </citation>
    <scope>NUCLEOTIDE SEQUENCE [LARGE SCALE GENOMIC DNA]</scope>
    <source>
        <strain evidence="3">Ya'a_city_454_Pm</strain>
        <tissue evidence="3">Whole body</tissue>
    </source>
</reference>
<dbReference type="InterPro" id="IPR013154">
    <property type="entry name" value="ADH-like_N"/>
</dbReference>
<dbReference type="SMART" id="SM00829">
    <property type="entry name" value="PKS_ER"/>
    <property type="match status" value="1"/>
</dbReference>
<proteinExistence type="inferred from homology"/>
<evidence type="ECO:0000313" key="3">
    <source>
        <dbReference type="EMBL" id="KPJ08256.1"/>
    </source>
</evidence>
<dbReference type="SUPFAM" id="SSF51735">
    <property type="entry name" value="NAD(P)-binding Rossmann-fold domains"/>
    <property type="match status" value="1"/>
</dbReference>
<dbReference type="InParanoid" id="A0A194QXF4"/>
<protein>
    <submittedName>
        <fullName evidence="3">Zinc-type alcohol dehydrogenase-like protein</fullName>
    </submittedName>
</protein>
<dbReference type="InterPro" id="IPR013149">
    <property type="entry name" value="ADH-like_C"/>
</dbReference>
<evidence type="ECO:0000259" key="2">
    <source>
        <dbReference type="SMART" id="SM00829"/>
    </source>
</evidence>
<dbReference type="InterPro" id="IPR011032">
    <property type="entry name" value="GroES-like_sf"/>
</dbReference>
<dbReference type="InterPro" id="IPR036291">
    <property type="entry name" value="NAD(P)-bd_dom_sf"/>
</dbReference>
<dbReference type="Gene3D" id="3.90.180.10">
    <property type="entry name" value="Medium-chain alcohol dehydrogenases, catalytic domain"/>
    <property type="match status" value="1"/>
</dbReference>
<dbReference type="EMBL" id="KQ461155">
    <property type="protein sequence ID" value="KPJ08256.1"/>
    <property type="molecule type" value="Genomic_DNA"/>
</dbReference>
<gene>
    <name evidence="3" type="ORF">RR48_12995</name>
</gene>
<dbReference type="FunCoup" id="A0A194QXF4">
    <property type="interactions" value="851"/>
</dbReference>
<keyword evidence="4" id="KW-1185">Reference proteome</keyword>
<dbReference type="PANTHER" id="PTHR43482:SF1">
    <property type="entry name" value="PROTEIN AST1-RELATED"/>
    <property type="match status" value="1"/>
</dbReference>
<dbReference type="NCBIfam" id="TIGR02817">
    <property type="entry name" value="adh_fam_1"/>
    <property type="match status" value="1"/>
</dbReference>
<accession>A0A194QXF4</accession>
<dbReference type="STRING" id="76193.A0A194QXF4"/>
<name>A0A194QXF4_PAPMA</name>
<dbReference type="PANTHER" id="PTHR43482">
    <property type="entry name" value="PROTEIN AST1-RELATED"/>
    <property type="match status" value="1"/>
</dbReference>
<dbReference type="Pfam" id="PF00107">
    <property type="entry name" value="ADH_zinc_N"/>
    <property type="match status" value="1"/>
</dbReference>